<feature type="compositionally biased region" description="Pro residues" evidence="1">
    <location>
        <begin position="344"/>
        <end position="354"/>
    </location>
</feature>
<keyword evidence="2" id="KW-0472">Membrane</keyword>
<keyword evidence="2" id="KW-1133">Transmembrane helix</keyword>
<sequence>MIPPNPCVSSRHESAPAPTLAPSQSHTLLPRVTSSSTCCTPNEVVIALTTTLAIPDYTRYYDVPIAQFTPSYRVLDDGSLVAPPLMDDLRFDAARTLVAGMLTTLFTRNLFVSGDYIRRAKVKSKILFYTLFASQLFGAFALIPIIIPEFDLTFDCTLSLIITDVLFGISLTLLFCILGYKAYKCLNNSRFVGAVLLCFLASTTTTTLVDAVNIKGERNLLGSCHLSSDLRLVRTYLLLQLSEVLFICACFLWAVWKSRSSPLARGRISIRLSMDDCAESETFNPETARRGWWDYVPKKEAPVSSPVTGHNNFIRSLYNKLISIPSDSKPPRLPFPAQKTPIPSDSPIPQPPRPSVAAISEALPERPSDEPSERFSRRSSDRLSPVPSSYSRLSRYMPRMELFREVMKDELCYTTVITAVCVVAAVLAVISTNVVNDPTMIVCIPISWAVISLLTIHSFGRVVRRHEKDALIQNPRTWPWKNPGDGNRPGAVRRQSSPQMSYTSHRRTRRFADSDDQGSPYSETRGLNQSRSSWNSGFTISSVASLPSPPVLVQSFYRETPQKSSVTLPSPTIGDFLTSGRTTPVVSYESSDALAIKLS</sequence>
<organism evidence="3 4">
    <name type="scientific">Armillaria tabescens</name>
    <name type="common">Ringless honey mushroom</name>
    <name type="synonym">Agaricus tabescens</name>
    <dbReference type="NCBI Taxonomy" id="1929756"/>
    <lineage>
        <taxon>Eukaryota</taxon>
        <taxon>Fungi</taxon>
        <taxon>Dikarya</taxon>
        <taxon>Basidiomycota</taxon>
        <taxon>Agaricomycotina</taxon>
        <taxon>Agaricomycetes</taxon>
        <taxon>Agaricomycetidae</taxon>
        <taxon>Agaricales</taxon>
        <taxon>Marasmiineae</taxon>
        <taxon>Physalacriaceae</taxon>
        <taxon>Desarmillaria</taxon>
    </lineage>
</organism>
<comment type="caution">
    <text evidence="3">The sequence shown here is derived from an EMBL/GenBank/DDBJ whole genome shotgun (WGS) entry which is preliminary data.</text>
</comment>
<dbReference type="RefSeq" id="XP_060336477.1">
    <property type="nucleotide sequence ID" value="XM_060471809.1"/>
</dbReference>
<feature type="region of interest" description="Disordered" evidence="1">
    <location>
        <begin position="333"/>
        <end position="389"/>
    </location>
</feature>
<feature type="transmembrane region" description="Helical" evidence="2">
    <location>
        <begin position="411"/>
        <end position="432"/>
    </location>
</feature>
<evidence type="ECO:0000256" key="1">
    <source>
        <dbReference type="SAM" id="MobiDB-lite"/>
    </source>
</evidence>
<feature type="transmembrane region" description="Helical" evidence="2">
    <location>
        <begin position="159"/>
        <end position="180"/>
    </location>
</feature>
<gene>
    <name evidence="3" type="ORF">EV420DRAFT_1514318</name>
</gene>
<protein>
    <submittedName>
        <fullName evidence="3">Uncharacterized protein</fullName>
    </submittedName>
</protein>
<feature type="compositionally biased region" description="Polar residues" evidence="1">
    <location>
        <begin position="494"/>
        <end position="503"/>
    </location>
</feature>
<feature type="transmembrane region" description="Helical" evidence="2">
    <location>
        <begin position="126"/>
        <end position="147"/>
    </location>
</feature>
<feature type="compositionally biased region" description="Basic and acidic residues" evidence="1">
    <location>
        <begin position="363"/>
        <end position="381"/>
    </location>
</feature>
<dbReference type="GeneID" id="85355357"/>
<feature type="transmembrane region" description="Helical" evidence="2">
    <location>
        <begin position="438"/>
        <end position="459"/>
    </location>
</feature>
<evidence type="ECO:0000313" key="3">
    <source>
        <dbReference type="EMBL" id="KAK0465429.1"/>
    </source>
</evidence>
<evidence type="ECO:0000313" key="4">
    <source>
        <dbReference type="Proteomes" id="UP001175211"/>
    </source>
</evidence>
<dbReference type="Proteomes" id="UP001175211">
    <property type="component" value="Unassembled WGS sequence"/>
</dbReference>
<feature type="transmembrane region" description="Helical" evidence="2">
    <location>
        <begin position="234"/>
        <end position="256"/>
    </location>
</feature>
<evidence type="ECO:0000256" key="2">
    <source>
        <dbReference type="SAM" id="Phobius"/>
    </source>
</evidence>
<name>A0AA39NGX4_ARMTA</name>
<proteinExistence type="predicted"/>
<keyword evidence="4" id="KW-1185">Reference proteome</keyword>
<feature type="region of interest" description="Disordered" evidence="1">
    <location>
        <begin position="1"/>
        <end position="24"/>
    </location>
</feature>
<keyword evidence="2" id="KW-0812">Transmembrane</keyword>
<accession>A0AA39NGX4</accession>
<feature type="compositionally biased region" description="Polar residues" evidence="1">
    <location>
        <begin position="517"/>
        <end position="531"/>
    </location>
</feature>
<feature type="transmembrane region" description="Helical" evidence="2">
    <location>
        <begin position="192"/>
        <end position="214"/>
    </location>
</feature>
<dbReference type="AlphaFoldDB" id="A0AA39NGX4"/>
<feature type="region of interest" description="Disordered" evidence="1">
    <location>
        <begin position="475"/>
        <end position="531"/>
    </location>
</feature>
<reference evidence="3" key="1">
    <citation type="submission" date="2023-06" db="EMBL/GenBank/DDBJ databases">
        <authorList>
            <consortium name="Lawrence Berkeley National Laboratory"/>
            <person name="Ahrendt S."/>
            <person name="Sahu N."/>
            <person name="Indic B."/>
            <person name="Wong-Bajracharya J."/>
            <person name="Merenyi Z."/>
            <person name="Ke H.-M."/>
            <person name="Monk M."/>
            <person name="Kocsube S."/>
            <person name="Drula E."/>
            <person name="Lipzen A."/>
            <person name="Balint B."/>
            <person name="Henrissat B."/>
            <person name="Andreopoulos B."/>
            <person name="Martin F.M."/>
            <person name="Harder C.B."/>
            <person name="Rigling D."/>
            <person name="Ford K.L."/>
            <person name="Foster G.D."/>
            <person name="Pangilinan J."/>
            <person name="Papanicolaou A."/>
            <person name="Barry K."/>
            <person name="LaButti K."/>
            <person name="Viragh M."/>
            <person name="Koriabine M."/>
            <person name="Yan M."/>
            <person name="Riley R."/>
            <person name="Champramary S."/>
            <person name="Plett K.L."/>
            <person name="Tsai I.J."/>
            <person name="Slot J."/>
            <person name="Sipos G."/>
            <person name="Plett J."/>
            <person name="Nagy L.G."/>
            <person name="Grigoriev I.V."/>
        </authorList>
    </citation>
    <scope>NUCLEOTIDE SEQUENCE</scope>
    <source>
        <strain evidence="3">CCBAS 213</strain>
    </source>
</reference>
<dbReference type="EMBL" id="JAUEPS010000005">
    <property type="protein sequence ID" value="KAK0465429.1"/>
    <property type="molecule type" value="Genomic_DNA"/>
</dbReference>